<name>A0A1X0XWG0_MYCSI</name>
<accession>A0A1X0XWG0</accession>
<protein>
    <submittedName>
        <fullName evidence="1">Uncharacterized protein</fullName>
    </submittedName>
</protein>
<proteinExistence type="predicted"/>
<gene>
    <name evidence="1" type="ORF">B5M45_21825</name>
</gene>
<evidence type="ECO:0000313" key="1">
    <source>
        <dbReference type="EMBL" id="ORJ57220.1"/>
    </source>
</evidence>
<dbReference type="RefSeq" id="WP_044511109.1">
    <property type="nucleotide sequence ID" value="NZ_AP022568.1"/>
</dbReference>
<organism evidence="1 2">
    <name type="scientific">Mycobacterium simiae</name>
    <name type="common">Mycobacterium habana</name>
    <dbReference type="NCBI Taxonomy" id="1784"/>
    <lineage>
        <taxon>Bacteria</taxon>
        <taxon>Bacillati</taxon>
        <taxon>Actinomycetota</taxon>
        <taxon>Actinomycetes</taxon>
        <taxon>Mycobacteriales</taxon>
        <taxon>Mycobacteriaceae</taxon>
        <taxon>Mycobacterium</taxon>
        <taxon>Mycobacterium simiae complex</taxon>
    </lineage>
</organism>
<reference evidence="1 2" key="1">
    <citation type="submission" date="2017-03" db="EMBL/GenBank/DDBJ databases">
        <title>Genomic insights into Mycobacterium simiae human colonization.</title>
        <authorList>
            <person name="Steffani J.L."/>
            <person name="Brunck M.E."/>
            <person name="Cruz E."/>
            <person name="Montiel R."/>
            <person name="Barona F."/>
        </authorList>
    </citation>
    <scope>NUCLEOTIDE SEQUENCE [LARGE SCALE GENOMIC DNA]</scope>
    <source>
        <strain evidence="1 2">MsiGto</strain>
    </source>
</reference>
<dbReference type="AlphaFoldDB" id="A0A1X0XWG0"/>
<keyword evidence="2" id="KW-1185">Reference proteome</keyword>
<dbReference type="Proteomes" id="UP000193040">
    <property type="component" value="Unassembled WGS sequence"/>
</dbReference>
<sequence>MNHIRRFLTALATTTVIGLSAWPAYADPEIPPPPPGPAPAPAGIPGLTKEQQCAWIAYRTWVPCNWVMPNPPPPGTPGTLYDPPQ</sequence>
<dbReference type="EMBL" id="MZZM01000026">
    <property type="protein sequence ID" value="ORJ57220.1"/>
    <property type="molecule type" value="Genomic_DNA"/>
</dbReference>
<comment type="caution">
    <text evidence="1">The sequence shown here is derived from an EMBL/GenBank/DDBJ whole genome shotgun (WGS) entry which is preliminary data.</text>
</comment>
<evidence type="ECO:0000313" key="2">
    <source>
        <dbReference type="Proteomes" id="UP000193040"/>
    </source>
</evidence>